<feature type="domain" description="Glycoside hydrolase family 9" evidence="15">
    <location>
        <begin position="853"/>
        <end position="1263"/>
    </location>
</feature>
<dbReference type="Gene3D" id="1.50.10.10">
    <property type="match status" value="1"/>
</dbReference>
<evidence type="ECO:0000256" key="2">
    <source>
        <dbReference type="ARBA" id="ARBA00004141"/>
    </source>
</evidence>
<name>A0A2P6VAP0_9CHLO</name>
<evidence type="ECO:0000256" key="4">
    <source>
        <dbReference type="ARBA" id="ARBA00012601"/>
    </source>
</evidence>
<feature type="transmembrane region" description="Helical" evidence="14">
    <location>
        <begin position="352"/>
        <end position="374"/>
    </location>
</feature>
<accession>A0A2P6VAP0</accession>
<dbReference type="SUPFAM" id="SSF53448">
    <property type="entry name" value="Nucleotide-diphospho-sugar transferases"/>
    <property type="match status" value="1"/>
</dbReference>
<evidence type="ECO:0000259" key="15">
    <source>
        <dbReference type="Pfam" id="PF00759"/>
    </source>
</evidence>
<dbReference type="Pfam" id="PF00759">
    <property type="entry name" value="Glyco_hydro_9"/>
    <property type="match status" value="1"/>
</dbReference>
<evidence type="ECO:0000256" key="5">
    <source>
        <dbReference type="ARBA" id="ARBA00022676"/>
    </source>
</evidence>
<dbReference type="InterPro" id="IPR008928">
    <property type="entry name" value="6-hairpin_glycosidase_sf"/>
</dbReference>
<dbReference type="InterPro" id="IPR012341">
    <property type="entry name" value="6hp_glycosidase-like_sf"/>
</dbReference>
<dbReference type="EMBL" id="LHPF02000016">
    <property type="protein sequence ID" value="PSC71157.1"/>
    <property type="molecule type" value="Genomic_DNA"/>
</dbReference>
<feature type="compositionally biased region" description="Gly residues" evidence="13">
    <location>
        <begin position="12"/>
        <end position="21"/>
    </location>
</feature>
<comment type="similarity">
    <text evidence="3">Belongs to the glycosyl hydrolase 9 (cellulase E) family.</text>
</comment>
<sequence length="1296" mass="137633">MLSSPRPVAVDSGGGDDGGGSKVAALAKTYDNPLSHPMAASPPGPPTSPASSIGAPSSSGKRSSSSGGGGGGGAVRRLTQNLVDILESISGSMAAPAVDKDGSGGSGGEGAHHLSVAARGDSVATMTDLESGRGGAAAGAAPAAGAAVVPVQHVRRLTTTLVDILREAAASAGQAAGEEGDNSDLPSESSGLLSRRGGGGSAGGSLLRLPQHERRPSLGEFDDRLNDDRISLSSAATSSTASNVSGTGMALLRAAFLKDEYRGDDVKPFYADAPLVSAASRRVEELEEAVTPTVDPKEERKEAAEGGSIPHRLVKQRKVNPWGLTVFLAYIGAFCFYIWARAAHTLSLGPYLWYGALVLAIEILGGLAMLPYGLCLTMRVTNGRAPPPDEKGNVSTSLSYHIRVVVPCYKEPLDVIQKTFTAALVAPIPTNCSRTVYLLDDGRDVDKKKFVHGLGIANAVYVSGRKRAKGEMNGKSANINSCARALYPEGHEVPLTEVMCVFDADQVPNADFFLKTVPLLDGGADVGMVLSPQAFYNLNPGGDIFNHANVHFWDYTQPGYDALGLISCTGTNFLIRAKAFSQVYLGMESAGADAAARACSMLNCQPHMVLPNPPPAPLQAGFFPEWTLTEDFALGIELKKLNWQCRYVPEYLAIGEAPEEVRNCFQQRSRWAKGHFQVFFSKHNPIFAKGLSPLMRWMYGSVILSYFSAFTSTPLLMLVPMITVWLGAFPIVINQWAAIAITVYYTATLALQYYTHAFAHLKSMWFSSEDPLASRGFGSFGRRLFQADDPFGGVDPFASDPFSAGGGRGGSSGGDRGGPDPFAVGSSAGGDPFGSTAGDPFADSSGDPTAGTTEVSGWDLGGGWFSGMSGGNLKATSPIAFTTTLLVWSLLAFGKGFSAAGQAATALESIRWGSDYLLKTHRYLPDTNQSLLVTRVGDIDTEMLLWYRPEDSPPDAPRPAYAVDLASGGGADLGGSVAAALAASSVAFRAQNDSAYADQLLDKAKEVYSAAIGGELPGTFSEADFNLTVLYNTSTHWDDLAWAAGWLYKATKQDAYLSDVYTWYIKHLEDEAPVSDFKYAYDWDNVFWPLNLLLAQETDRPTFRQQTTTFLRSWVCAGNAANYTQKGRAYNPFSGSLGATASVAALALMQADMVEAKQPDMAREYRCWALSQARVMLGDTGRSLVVGYGRNPPKRTQDRAAACPNPPETCNRVTGLLSPDPDAHTLRGALVYGSGKSDAFQDDRWADSNRVGIENNAGLAALLAGVAELDEDLWPVCLSDYGIYRTTAVCGDFVSL</sequence>
<dbReference type="InterPro" id="IPR001173">
    <property type="entry name" value="Glyco_trans_2-like"/>
</dbReference>
<keyword evidence="8 14" id="KW-1133">Transmembrane helix</keyword>
<evidence type="ECO:0000259" key="16">
    <source>
        <dbReference type="Pfam" id="PF13632"/>
    </source>
</evidence>
<evidence type="ECO:0000256" key="1">
    <source>
        <dbReference type="ARBA" id="ARBA00000966"/>
    </source>
</evidence>
<evidence type="ECO:0000256" key="6">
    <source>
        <dbReference type="ARBA" id="ARBA00022679"/>
    </source>
</evidence>
<feature type="transmembrane region" description="Helical" evidence="14">
    <location>
        <begin position="733"/>
        <end position="754"/>
    </location>
</feature>
<dbReference type="InterPro" id="IPR050321">
    <property type="entry name" value="Glycosyltr_2/OpgH_subfam"/>
</dbReference>
<dbReference type="PANTHER" id="PTHR43867:SF2">
    <property type="entry name" value="CELLULOSE SYNTHASE CATALYTIC SUBUNIT A [UDP-FORMING]"/>
    <property type="match status" value="1"/>
</dbReference>
<dbReference type="Pfam" id="PF13632">
    <property type="entry name" value="Glyco_trans_2_3"/>
    <property type="match status" value="1"/>
</dbReference>
<keyword evidence="9" id="KW-0136">Cellulose degradation</keyword>
<dbReference type="Proteomes" id="UP000239649">
    <property type="component" value="Unassembled WGS sequence"/>
</dbReference>
<dbReference type="EC" id="3.2.1.4" evidence="4"/>
<dbReference type="GO" id="GO:0016020">
    <property type="term" value="C:membrane"/>
    <property type="evidence" value="ECO:0007669"/>
    <property type="project" value="UniProtKB-SubCell"/>
</dbReference>
<dbReference type="Gene3D" id="3.90.550.10">
    <property type="entry name" value="Spore Coat Polysaccharide Biosynthesis Protein SpsA, Chain A"/>
    <property type="match status" value="1"/>
</dbReference>
<evidence type="ECO:0000256" key="11">
    <source>
        <dbReference type="ARBA" id="ARBA00023277"/>
    </source>
</evidence>
<keyword evidence="12" id="KW-0624">Polysaccharide degradation</keyword>
<dbReference type="PANTHER" id="PTHR43867">
    <property type="entry name" value="CELLULOSE SYNTHASE CATALYTIC SUBUNIT A [UDP-FORMING]"/>
    <property type="match status" value="1"/>
</dbReference>
<keyword evidence="18" id="KW-1185">Reference proteome</keyword>
<comment type="catalytic activity">
    <reaction evidence="1">
        <text>Endohydrolysis of (1-&gt;4)-beta-D-glucosidic linkages in cellulose, lichenin and cereal beta-D-glucans.</text>
        <dbReference type="EC" id="3.2.1.4"/>
    </reaction>
</comment>
<evidence type="ECO:0000256" key="14">
    <source>
        <dbReference type="SAM" id="Phobius"/>
    </source>
</evidence>
<dbReference type="STRING" id="554055.A0A2P6VAP0"/>
<feature type="region of interest" description="Disordered" evidence="13">
    <location>
        <begin position="805"/>
        <end position="829"/>
    </location>
</feature>
<keyword evidence="5" id="KW-0328">Glycosyltransferase</keyword>
<feature type="transmembrane region" description="Helical" evidence="14">
    <location>
        <begin position="322"/>
        <end position="340"/>
    </location>
</feature>
<feature type="compositionally biased region" description="Basic and acidic residues" evidence="13">
    <location>
        <begin position="210"/>
        <end position="224"/>
    </location>
</feature>
<comment type="subcellular location">
    <subcellularLocation>
        <location evidence="2">Membrane</location>
        <topology evidence="2">Multi-pass membrane protein</topology>
    </subcellularLocation>
</comment>
<evidence type="ECO:0000313" key="17">
    <source>
        <dbReference type="EMBL" id="PSC71157.1"/>
    </source>
</evidence>
<proteinExistence type="inferred from homology"/>
<evidence type="ECO:0000256" key="13">
    <source>
        <dbReference type="SAM" id="MobiDB-lite"/>
    </source>
</evidence>
<dbReference type="GO" id="GO:0030245">
    <property type="term" value="P:cellulose catabolic process"/>
    <property type="evidence" value="ECO:0007669"/>
    <property type="project" value="UniProtKB-KW"/>
</dbReference>
<keyword evidence="17" id="KW-0378">Hydrolase</keyword>
<keyword evidence="17" id="KW-0326">Glycosidase</keyword>
<keyword evidence="7 14" id="KW-0812">Transmembrane</keyword>
<dbReference type="OrthoDB" id="2015928at2759"/>
<feature type="compositionally biased region" description="Gly residues" evidence="13">
    <location>
        <begin position="805"/>
        <end position="816"/>
    </location>
</feature>
<evidence type="ECO:0000256" key="12">
    <source>
        <dbReference type="ARBA" id="ARBA00023326"/>
    </source>
</evidence>
<reference evidence="17 18" key="1">
    <citation type="journal article" date="2018" name="Plant J.">
        <title>Genome sequences of Chlorella sorokiniana UTEX 1602 and Micractinium conductrix SAG 241.80: implications to maltose excretion by a green alga.</title>
        <authorList>
            <person name="Arriola M.B."/>
            <person name="Velmurugan N."/>
            <person name="Zhang Y."/>
            <person name="Plunkett M.H."/>
            <person name="Hondzo H."/>
            <person name="Barney B.M."/>
        </authorList>
    </citation>
    <scope>NUCLEOTIDE SEQUENCE [LARGE SCALE GENOMIC DNA]</scope>
    <source>
        <strain evidence="17 18">SAG 241.80</strain>
    </source>
</reference>
<evidence type="ECO:0000256" key="3">
    <source>
        <dbReference type="ARBA" id="ARBA00007072"/>
    </source>
</evidence>
<dbReference type="GO" id="GO:0008810">
    <property type="term" value="F:cellulase activity"/>
    <property type="evidence" value="ECO:0007669"/>
    <property type="project" value="UniProtKB-EC"/>
</dbReference>
<dbReference type="InterPro" id="IPR029044">
    <property type="entry name" value="Nucleotide-diphossugar_trans"/>
</dbReference>
<feature type="region of interest" description="Disordered" evidence="13">
    <location>
        <begin position="1"/>
        <end position="76"/>
    </location>
</feature>
<feature type="transmembrane region" description="Helical" evidence="14">
    <location>
        <begin position="703"/>
        <end position="727"/>
    </location>
</feature>
<protein>
    <recommendedName>
        <fullName evidence="4">cellulase</fullName>
        <ecNumber evidence="4">3.2.1.4</ecNumber>
    </recommendedName>
</protein>
<keyword evidence="11" id="KW-0119">Carbohydrate metabolism</keyword>
<evidence type="ECO:0000313" key="18">
    <source>
        <dbReference type="Proteomes" id="UP000239649"/>
    </source>
</evidence>
<dbReference type="SUPFAM" id="SSF48208">
    <property type="entry name" value="Six-hairpin glycosidases"/>
    <property type="match status" value="1"/>
</dbReference>
<evidence type="ECO:0000256" key="8">
    <source>
        <dbReference type="ARBA" id="ARBA00022989"/>
    </source>
</evidence>
<evidence type="ECO:0000256" key="10">
    <source>
        <dbReference type="ARBA" id="ARBA00023136"/>
    </source>
</evidence>
<keyword evidence="10 14" id="KW-0472">Membrane</keyword>
<evidence type="ECO:0000256" key="7">
    <source>
        <dbReference type="ARBA" id="ARBA00022692"/>
    </source>
</evidence>
<feature type="domain" description="Glycosyltransferase 2-like" evidence="16">
    <location>
        <begin position="501"/>
        <end position="736"/>
    </location>
</feature>
<evidence type="ECO:0000256" key="9">
    <source>
        <dbReference type="ARBA" id="ARBA00023001"/>
    </source>
</evidence>
<dbReference type="GO" id="GO:0016757">
    <property type="term" value="F:glycosyltransferase activity"/>
    <property type="evidence" value="ECO:0007669"/>
    <property type="project" value="UniProtKB-KW"/>
</dbReference>
<feature type="compositionally biased region" description="Low complexity" evidence="13">
    <location>
        <begin position="49"/>
        <end position="65"/>
    </location>
</feature>
<organism evidence="17 18">
    <name type="scientific">Micractinium conductrix</name>
    <dbReference type="NCBI Taxonomy" id="554055"/>
    <lineage>
        <taxon>Eukaryota</taxon>
        <taxon>Viridiplantae</taxon>
        <taxon>Chlorophyta</taxon>
        <taxon>core chlorophytes</taxon>
        <taxon>Trebouxiophyceae</taxon>
        <taxon>Chlorellales</taxon>
        <taxon>Chlorellaceae</taxon>
        <taxon>Chlorella clade</taxon>
        <taxon>Micractinium</taxon>
    </lineage>
</organism>
<gene>
    <name evidence="17" type="ORF">C2E20_5447</name>
</gene>
<comment type="caution">
    <text evidence="17">The sequence shown here is derived from an EMBL/GenBank/DDBJ whole genome shotgun (WGS) entry which is preliminary data.</text>
</comment>
<dbReference type="InterPro" id="IPR001701">
    <property type="entry name" value="Glyco_hydro_9"/>
</dbReference>
<feature type="region of interest" description="Disordered" evidence="13">
    <location>
        <begin position="173"/>
        <end position="224"/>
    </location>
</feature>
<keyword evidence="6" id="KW-0808">Transferase</keyword>